<evidence type="ECO:0000313" key="2">
    <source>
        <dbReference type="Proteomes" id="UP001396334"/>
    </source>
</evidence>
<name>A0ABR2RAP2_9ROSI</name>
<reference evidence="1 2" key="1">
    <citation type="journal article" date="2024" name="G3 (Bethesda)">
        <title>Genome assembly of Hibiscus sabdariffa L. provides insights into metabolisms of medicinal natural products.</title>
        <authorList>
            <person name="Kim T."/>
        </authorList>
    </citation>
    <scope>NUCLEOTIDE SEQUENCE [LARGE SCALE GENOMIC DNA]</scope>
    <source>
        <strain evidence="1">TK-2024</strain>
        <tissue evidence="1">Old leaves</tissue>
    </source>
</reference>
<sequence>MGLLGFLIMREVSGGGNTGEGNVSSGRVRDELTVVILTIGWVMGGSVKDLGEGVVEGLLNKGSGEGDGFSWRSLCVVGECEREGAGVEGAELGSSIRLAALWRLAVAATRCSGRAWSAAAGTGLAGMVGW</sequence>
<organism evidence="1 2">
    <name type="scientific">Hibiscus sabdariffa</name>
    <name type="common">roselle</name>
    <dbReference type="NCBI Taxonomy" id="183260"/>
    <lineage>
        <taxon>Eukaryota</taxon>
        <taxon>Viridiplantae</taxon>
        <taxon>Streptophyta</taxon>
        <taxon>Embryophyta</taxon>
        <taxon>Tracheophyta</taxon>
        <taxon>Spermatophyta</taxon>
        <taxon>Magnoliopsida</taxon>
        <taxon>eudicotyledons</taxon>
        <taxon>Gunneridae</taxon>
        <taxon>Pentapetalae</taxon>
        <taxon>rosids</taxon>
        <taxon>malvids</taxon>
        <taxon>Malvales</taxon>
        <taxon>Malvaceae</taxon>
        <taxon>Malvoideae</taxon>
        <taxon>Hibiscus</taxon>
    </lineage>
</organism>
<accession>A0ABR2RAP2</accession>
<dbReference type="Proteomes" id="UP001396334">
    <property type="component" value="Unassembled WGS sequence"/>
</dbReference>
<keyword evidence="2" id="KW-1185">Reference proteome</keyword>
<gene>
    <name evidence="1" type="ORF">V6N11_036535</name>
</gene>
<comment type="caution">
    <text evidence="1">The sequence shown here is derived from an EMBL/GenBank/DDBJ whole genome shotgun (WGS) entry which is preliminary data.</text>
</comment>
<dbReference type="EMBL" id="JBBPBN010000024">
    <property type="protein sequence ID" value="KAK9010017.1"/>
    <property type="molecule type" value="Genomic_DNA"/>
</dbReference>
<proteinExistence type="predicted"/>
<evidence type="ECO:0000313" key="1">
    <source>
        <dbReference type="EMBL" id="KAK9010017.1"/>
    </source>
</evidence>
<protein>
    <submittedName>
        <fullName evidence="1">Uncharacterized protein</fullName>
    </submittedName>
</protein>